<dbReference type="EMBL" id="BAAAYL010000001">
    <property type="protein sequence ID" value="GAA3380500.1"/>
    <property type="molecule type" value="Genomic_DNA"/>
</dbReference>
<dbReference type="Gene3D" id="3.50.50.60">
    <property type="entry name" value="FAD/NAD(P)-binding domain"/>
    <property type="match status" value="2"/>
</dbReference>
<sequence>MRLREFAARNRLPHRWIDLEKDDQAEAMLRRFGIRPEETPVVIWRGRQVLRNPDNAELARLIGLSVPAPDSARCDVLVIGAGPAGLATSVYGASDGLAVVTVDAVATGGQAGTSSRIENYLGFPSGISGAELIERAVLQARKFGARITVPAEVTALAPRGGHYAVTFADGSETEAGTVVLALGARFRRLDVPGIQRLEGSSVYYAATILEANMCRMDPVAVVGGGNSAGQGALFLAQFTPEVHLLVRHGDLGRDMSRYLVDQVQRQPKVKVLLNTEVHEVRGEGVLQALVLRNNVTGDSWELRARALFVFIGARPPTEWLKDVIALDSHGFVLTGPEAEARGDPDVWAPPGRGPLMLETTLPGVFAAGDVRSGSVKRVASAAGEGAMAVRLVHEHRAQEGNLVRTQDDDRERQTLPGRPAS</sequence>
<feature type="domain" description="FAD/NAD(P)-binding" evidence="5">
    <location>
        <begin position="75"/>
        <end position="348"/>
    </location>
</feature>
<dbReference type="PRINTS" id="PR00469">
    <property type="entry name" value="PNDRDTASEII"/>
</dbReference>
<evidence type="ECO:0000313" key="7">
    <source>
        <dbReference type="EMBL" id="GAA3380500.1"/>
    </source>
</evidence>
<evidence type="ECO:0000313" key="6">
    <source>
        <dbReference type="EMBL" id="GAA3367199.1"/>
    </source>
</evidence>
<dbReference type="PRINTS" id="PR00368">
    <property type="entry name" value="FADPNR"/>
</dbReference>
<dbReference type="EMBL" id="BAAAYL010000001">
    <property type="protein sequence ID" value="GAA3367199.1"/>
    <property type="molecule type" value="Genomic_DNA"/>
</dbReference>
<dbReference type="Proteomes" id="UP001499990">
    <property type="component" value="Unassembled WGS sequence"/>
</dbReference>
<proteinExistence type="predicted"/>
<name>A0ABP6S3A1_9ACTN</name>
<comment type="catalytic activity">
    <reaction evidence="3">
        <text>[thioredoxin]-dithiol + NADP(+) = [thioredoxin]-disulfide + NADPH + H(+)</text>
        <dbReference type="Rhea" id="RHEA:20345"/>
        <dbReference type="Rhea" id="RHEA-COMP:10698"/>
        <dbReference type="Rhea" id="RHEA-COMP:10700"/>
        <dbReference type="ChEBI" id="CHEBI:15378"/>
        <dbReference type="ChEBI" id="CHEBI:29950"/>
        <dbReference type="ChEBI" id="CHEBI:50058"/>
        <dbReference type="ChEBI" id="CHEBI:57783"/>
        <dbReference type="ChEBI" id="CHEBI:58349"/>
        <dbReference type="EC" id="1.8.1.9"/>
    </reaction>
</comment>
<dbReference type="PANTHER" id="PTHR48105">
    <property type="entry name" value="THIOREDOXIN REDUCTASE 1-RELATED-RELATED"/>
    <property type="match status" value="1"/>
</dbReference>
<evidence type="ECO:0000256" key="1">
    <source>
        <dbReference type="ARBA" id="ARBA00022630"/>
    </source>
</evidence>
<feature type="region of interest" description="Disordered" evidence="4">
    <location>
        <begin position="397"/>
        <end position="421"/>
    </location>
</feature>
<evidence type="ECO:0000256" key="3">
    <source>
        <dbReference type="ARBA" id="ARBA00048132"/>
    </source>
</evidence>
<dbReference type="InterPro" id="IPR023753">
    <property type="entry name" value="FAD/NAD-binding_dom"/>
</dbReference>
<accession>A0ABP6S3A1</accession>
<reference evidence="6" key="1">
    <citation type="journal article" date="2014" name="Int. J. Syst. Evol. Microbiol.">
        <title>Complete genome of a new Firmicutes species belonging to the dominant human colonic microbiota ('Ruminococcus bicirculans') reveals two chromosomes and a selective capacity to utilize plant glucans.</title>
        <authorList>
            <consortium name="NISC Comparative Sequencing Program"/>
            <person name="Wegmann U."/>
            <person name="Louis P."/>
            <person name="Goesmann A."/>
            <person name="Henrissat B."/>
            <person name="Duncan S.H."/>
            <person name="Flint H.J."/>
        </authorList>
    </citation>
    <scope>NUCLEOTIDE SEQUENCE</scope>
    <source>
        <strain evidence="6">JCM 9651</strain>
    </source>
</reference>
<dbReference type="SUPFAM" id="SSF51905">
    <property type="entry name" value="FAD/NAD(P)-binding domain"/>
    <property type="match status" value="1"/>
</dbReference>
<dbReference type="InterPro" id="IPR036188">
    <property type="entry name" value="FAD/NAD-bd_sf"/>
</dbReference>
<evidence type="ECO:0000259" key="5">
    <source>
        <dbReference type="Pfam" id="PF07992"/>
    </source>
</evidence>
<evidence type="ECO:0000313" key="8">
    <source>
        <dbReference type="Proteomes" id="UP001499990"/>
    </source>
</evidence>
<reference evidence="8" key="2">
    <citation type="journal article" date="2019" name="Int. J. Syst. Evol. Microbiol.">
        <title>The Global Catalogue of Microorganisms (GCM) 10K type strain sequencing project: providing services to taxonomists for standard genome sequencing and annotation.</title>
        <authorList>
            <consortium name="The Broad Institute Genomics Platform"/>
            <consortium name="The Broad Institute Genome Sequencing Center for Infectious Disease"/>
            <person name="Wu L."/>
            <person name="Ma J."/>
        </authorList>
    </citation>
    <scope>NUCLEOTIDE SEQUENCE [LARGE SCALE GENOMIC DNA]</scope>
    <source>
        <strain evidence="8">JCM 9651</strain>
    </source>
</reference>
<organism evidence="6 8">
    <name type="scientific">Streptomyces sannanensis</name>
    <dbReference type="NCBI Taxonomy" id="285536"/>
    <lineage>
        <taxon>Bacteria</taxon>
        <taxon>Bacillati</taxon>
        <taxon>Actinomycetota</taxon>
        <taxon>Actinomycetes</taxon>
        <taxon>Kitasatosporales</taxon>
        <taxon>Streptomycetaceae</taxon>
        <taxon>Streptomyces</taxon>
    </lineage>
</organism>
<reference evidence="6" key="3">
    <citation type="submission" date="2023-12" db="EMBL/GenBank/DDBJ databases">
        <authorList>
            <person name="Sun Q."/>
            <person name="Inoue M."/>
        </authorList>
    </citation>
    <scope>NUCLEOTIDE SEQUENCE</scope>
    <source>
        <strain evidence="6">JCM 9651</strain>
    </source>
</reference>
<gene>
    <name evidence="6" type="ORF">GCM10020367_00460</name>
    <name evidence="7" type="ORF">GCM10020367_68380</name>
</gene>
<keyword evidence="2" id="KW-0560">Oxidoreductase</keyword>
<protein>
    <recommendedName>
        <fullName evidence="5">FAD/NAD(P)-binding domain-containing protein</fullName>
    </recommendedName>
</protein>
<keyword evidence="1" id="KW-0285">Flavoprotein</keyword>
<evidence type="ECO:0000256" key="4">
    <source>
        <dbReference type="SAM" id="MobiDB-lite"/>
    </source>
</evidence>
<comment type="caution">
    <text evidence="6">The sequence shown here is derived from an EMBL/GenBank/DDBJ whole genome shotgun (WGS) entry which is preliminary data.</text>
</comment>
<dbReference type="Pfam" id="PF07992">
    <property type="entry name" value="Pyr_redox_2"/>
    <property type="match status" value="1"/>
</dbReference>
<evidence type="ECO:0000256" key="2">
    <source>
        <dbReference type="ARBA" id="ARBA00023002"/>
    </source>
</evidence>
<dbReference type="InterPro" id="IPR050097">
    <property type="entry name" value="Ferredoxin-NADP_redctase_2"/>
</dbReference>
<keyword evidence="8" id="KW-1185">Reference proteome</keyword>